<dbReference type="InterPro" id="IPR039367">
    <property type="entry name" value="Och1-like"/>
</dbReference>
<dbReference type="SUPFAM" id="SSF53448">
    <property type="entry name" value="Nucleotide-diphospho-sugar transferases"/>
    <property type="match status" value="1"/>
</dbReference>
<dbReference type="AlphaFoldDB" id="A0A9P5D1P4"/>
<dbReference type="Gene3D" id="3.90.550.20">
    <property type="match status" value="1"/>
</dbReference>
<comment type="similarity">
    <text evidence="1">Belongs to the glycosyltransferase 32 family.</text>
</comment>
<dbReference type="PANTHER" id="PTHR31834:SF8">
    <property type="entry name" value="TRANSFERASE, PUTATIVE (AFU_ORTHOLOGUE AFUA_6G14040)-RELATED"/>
    <property type="match status" value="1"/>
</dbReference>
<organism evidence="3 4">
    <name type="scientific">Geosmithia morbida</name>
    <dbReference type="NCBI Taxonomy" id="1094350"/>
    <lineage>
        <taxon>Eukaryota</taxon>
        <taxon>Fungi</taxon>
        <taxon>Dikarya</taxon>
        <taxon>Ascomycota</taxon>
        <taxon>Pezizomycotina</taxon>
        <taxon>Sordariomycetes</taxon>
        <taxon>Hypocreomycetidae</taxon>
        <taxon>Hypocreales</taxon>
        <taxon>Bionectriaceae</taxon>
        <taxon>Geosmithia</taxon>
    </lineage>
</organism>
<evidence type="ECO:0000313" key="3">
    <source>
        <dbReference type="EMBL" id="KAF4120676.1"/>
    </source>
</evidence>
<name>A0A9P5D1P4_9HYPO</name>
<dbReference type="Proteomes" id="UP000749293">
    <property type="component" value="Unassembled WGS sequence"/>
</dbReference>
<keyword evidence="4" id="KW-1185">Reference proteome</keyword>
<dbReference type="GeneID" id="55968909"/>
<comment type="caution">
    <text evidence="3">The sequence shown here is derived from an EMBL/GenBank/DDBJ whole genome shotgun (WGS) entry which is preliminary data.</text>
</comment>
<dbReference type="OrthoDB" id="409543at2759"/>
<evidence type="ECO:0000256" key="2">
    <source>
        <dbReference type="SAM" id="Phobius"/>
    </source>
</evidence>
<reference evidence="3" key="1">
    <citation type="submission" date="2020-03" db="EMBL/GenBank/DDBJ databases">
        <title>Site-based positive gene gene selection in Geosmithia morbida across the United States reveals a broad range of putative effectors and factors for local host and environmental adapation.</title>
        <authorList>
            <person name="Onufrak A."/>
            <person name="Murdoch R.W."/>
            <person name="Gazis R."/>
            <person name="Huff M."/>
            <person name="Staton M."/>
            <person name="Klingeman W."/>
            <person name="Hadziabdic D."/>
        </authorList>
    </citation>
    <scope>NUCLEOTIDE SEQUENCE</scope>
    <source>
        <strain evidence="3">1262</strain>
    </source>
</reference>
<gene>
    <name evidence="3" type="ORF">GMORB2_2679</name>
</gene>
<keyword evidence="2" id="KW-0472">Membrane</keyword>
<dbReference type="GO" id="GO:0000009">
    <property type="term" value="F:alpha-1,6-mannosyltransferase activity"/>
    <property type="evidence" value="ECO:0007669"/>
    <property type="project" value="InterPro"/>
</dbReference>
<dbReference type="RefSeq" id="XP_035319328.1">
    <property type="nucleotide sequence ID" value="XM_035464658.1"/>
</dbReference>
<dbReference type="GO" id="GO:0000136">
    <property type="term" value="C:mannan polymerase complex"/>
    <property type="evidence" value="ECO:0007669"/>
    <property type="project" value="TreeGrafter"/>
</dbReference>
<dbReference type="GO" id="GO:0006487">
    <property type="term" value="P:protein N-linked glycosylation"/>
    <property type="evidence" value="ECO:0007669"/>
    <property type="project" value="TreeGrafter"/>
</dbReference>
<accession>A0A9P5D1P4</accession>
<dbReference type="PANTHER" id="PTHR31834">
    <property type="entry name" value="INITIATION-SPECIFIC ALPHA-1,6-MANNOSYLTRANSFERASE"/>
    <property type="match status" value="1"/>
</dbReference>
<dbReference type="Pfam" id="PF04488">
    <property type="entry name" value="Gly_transf_sug"/>
    <property type="match status" value="1"/>
</dbReference>
<keyword evidence="2" id="KW-0812">Transmembrane</keyword>
<dbReference type="FunFam" id="3.90.550.20:FF:000004">
    <property type="entry name" value="Glycosyltransferase family 32 protein"/>
    <property type="match status" value="1"/>
</dbReference>
<evidence type="ECO:0000313" key="4">
    <source>
        <dbReference type="Proteomes" id="UP000749293"/>
    </source>
</evidence>
<protein>
    <submittedName>
        <fullName evidence="3">Glycosyltransferase sugar-binding region containing DXD motif</fullName>
    </submittedName>
</protein>
<proteinExistence type="inferred from homology"/>
<dbReference type="InterPro" id="IPR007577">
    <property type="entry name" value="GlycoTrfase_DXD_sugar-bd_CS"/>
</dbReference>
<sequence>MLDSPLASPRLAASKAAFRNRVPTRVKRCLPLYLGCVLFLALMLNLDVLYSLPSSSNLHRREKPVSHSLQRGHTFPRKIWQTWKTEPLMFGVRDTVRAMSWFRLNPQMRYEVITDSNEMSFVEQHFGPQGLDRQDIVDFYRSLKLQIVKADLLRYMVMYAEGGIYADIDVQALRPFERFLPNAHDENDFDLIIGIEVDEPGFRDHPILGQKSQSFCQWTIISRPRHPVMMRLIEDIMAWMEGMAQKQGKPISEVELTFDEVITGTGPSAFTRAVMAEMNRKSPRGKKVTWDDFHGMTESKVVGRVLVLTVEAFCAGQGHSDSGNHQSRNALVQHHYHASDWPSKHPRYYHPAYGQVEECNWNAECVRQWDENVAAYEHLSEEEKLAKNEERRRALEALFASQ</sequence>
<keyword evidence="2" id="KW-1133">Transmembrane helix</keyword>
<feature type="transmembrane region" description="Helical" evidence="2">
    <location>
        <begin position="30"/>
        <end position="52"/>
    </location>
</feature>
<dbReference type="InterPro" id="IPR029044">
    <property type="entry name" value="Nucleotide-diphossugar_trans"/>
</dbReference>
<dbReference type="EMBL" id="JAANYQ010000015">
    <property type="protein sequence ID" value="KAF4120676.1"/>
    <property type="molecule type" value="Genomic_DNA"/>
</dbReference>
<evidence type="ECO:0000256" key="1">
    <source>
        <dbReference type="ARBA" id="ARBA00009003"/>
    </source>
</evidence>